<keyword evidence="12" id="KW-0604">Photosystem II</keyword>
<dbReference type="InterPro" id="IPR001344">
    <property type="entry name" value="Chloro_AB-bd_pln"/>
</dbReference>
<dbReference type="EMBL" id="JAKOGI010002540">
    <property type="protein sequence ID" value="KAJ8421777.1"/>
    <property type="molecule type" value="Genomic_DNA"/>
</dbReference>
<keyword evidence="2 11" id="KW-0148">Chlorophyll</keyword>
<dbReference type="SUPFAM" id="SSF103511">
    <property type="entry name" value="Chlorophyll a-b binding protein"/>
    <property type="match status" value="1"/>
</dbReference>
<evidence type="ECO:0000256" key="5">
    <source>
        <dbReference type="ARBA" id="ARBA00022640"/>
    </source>
</evidence>
<accession>A0A9Q1GIN2</accession>
<dbReference type="Pfam" id="PF00504">
    <property type="entry name" value="Chloroa_b-bind"/>
    <property type="match status" value="1"/>
</dbReference>
<dbReference type="GO" id="GO:0009523">
    <property type="term" value="C:photosystem II"/>
    <property type="evidence" value="ECO:0007669"/>
    <property type="project" value="UniProtKB-KW"/>
</dbReference>
<evidence type="ECO:0000256" key="7">
    <source>
        <dbReference type="ARBA" id="ARBA00022989"/>
    </source>
</evidence>
<dbReference type="InterPro" id="IPR022796">
    <property type="entry name" value="Chloroa_b-bind"/>
</dbReference>
<comment type="subcellular location">
    <subcellularLocation>
        <location evidence="1 12">Plastid</location>
        <location evidence="1 12">Chloroplast thylakoid membrane</location>
    </subcellularLocation>
</comment>
<evidence type="ECO:0000256" key="12">
    <source>
        <dbReference type="RuleBase" id="RU363080"/>
    </source>
</evidence>
<keyword evidence="10" id="KW-0472">Membrane</keyword>
<comment type="similarity">
    <text evidence="12">Belongs to the light-harvesting chlorophyll a/b-binding (LHC) protein family.</text>
</comment>
<evidence type="ECO:0000313" key="14">
    <source>
        <dbReference type="Proteomes" id="UP001153076"/>
    </source>
</evidence>
<dbReference type="Gene3D" id="1.10.3460.10">
    <property type="entry name" value="Chlorophyll a/b binding protein domain"/>
    <property type="match status" value="1"/>
</dbReference>
<evidence type="ECO:0000256" key="6">
    <source>
        <dbReference type="ARBA" id="ARBA00022692"/>
    </source>
</evidence>
<feature type="binding site" description="axial binding residue" evidence="11">
    <location>
        <position position="81"/>
    </location>
    <ligand>
        <name>chlorophyll b</name>
        <dbReference type="ChEBI" id="CHEBI:61721"/>
        <label>1</label>
    </ligand>
    <ligandPart>
        <name>Mg</name>
        <dbReference type="ChEBI" id="CHEBI:25107"/>
    </ligandPart>
</feature>
<dbReference type="OrthoDB" id="423598at2759"/>
<dbReference type="Proteomes" id="UP001153076">
    <property type="component" value="Unassembled WGS sequence"/>
</dbReference>
<sequence>MALAVTSTALANVPIREIPGSIFQGKLKKCMIGVGSSSKCMQPRVGCHSISLVALPLNGLMAGSDPELLRWFAQAELLHSRWAMVAVAGILIPESLESLGFNEDFDWFNGSREYFADPTRLFVVQLALMGWAEEWADYLNSGCENIEPKLPHKKNPKPMWGTWVGCGSTGESPLKNLSRHIANPGHCNIFTIMLQ</sequence>
<name>A0A9Q1GIN2_9CARY</name>
<comment type="caution">
    <text evidence="13">The sequence shown here is derived from an EMBL/GenBank/DDBJ whole genome shotgun (WGS) entry which is preliminary data.</text>
</comment>
<keyword evidence="5 12" id="KW-0934">Plastid</keyword>
<evidence type="ECO:0000256" key="2">
    <source>
        <dbReference type="ARBA" id="ARBA00022494"/>
    </source>
</evidence>
<dbReference type="PANTHER" id="PTHR21649">
    <property type="entry name" value="CHLOROPHYLL A/B BINDING PROTEIN"/>
    <property type="match status" value="1"/>
</dbReference>
<evidence type="ECO:0000256" key="3">
    <source>
        <dbReference type="ARBA" id="ARBA00022528"/>
    </source>
</evidence>
<comment type="function">
    <text evidence="12">The light-harvesting complex (LHC) functions as a light receptor, it captures and delivers excitation energy to photosystems with which it is closely associated.</text>
</comment>
<keyword evidence="8 12" id="KW-0157">Chromophore</keyword>
<reference evidence="13" key="1">
    <citation type="submission" date="2022-04" db="EMBL/GenBank/DDBJ databases">
        <title>Carnegiea gigantea Genome sequencing and assembly v2.</title>
        <authorList>
            <person name="Copetti D."/>
            <person name="Sanderson M.J."/>
            <person name="Burquez A."/>
            <person name="Wojciechowski M.F."/>
        </authorList>
    </citation>
    <scope>NUCLEOTIDE SEQUENCE</scope>
    <source>
        <strain evidence="13">SGP5-SGP5p</strain>
        <tissue evidence="13">Aerial part</tissue>
    </source>
</reference>
<gene>
    <name evidence="13" type="ORF">Cgig2_021425</name>
</gene>
<evidence type="ECO:0000313" key="13">
    <source>
        <dbReference type="EMBL" id="KAJ8421777.1"/>
    </source>
</evidence>
<keyword evidence="12" id="KW-0603">Photosystem I</keyword>
<protein>
    <recommendedName>
        <fullName evidence="12">Chlorophyll a-b binding protein, chloroplastic</fullName>
    </recommendedName>
</protein>
<organism evidence="13 14">
    <name type="scientific">Carnegiea gigantea</name>
    <dbReference type="NCBI Taxonomy" id="171969"/>
    <lineage>
        <taxon>Eukaryota</taxon>
        <taxon>Viridiplantae</taxon>
        <taxon>Streptophyta</taxon>
        <taxon>Embryophyta</taxon>
        <taxon>Tracheophyta</taxon>
        <taxon>Spermatophyta</taxon>
        <taxon>Magnoliopsida</taxon>
        <taxon>eudicotyledons</taxon>
        <taxon>Gunneridae</taxon>
        <taxon>Pentapetalae</taxon>
        <taxon>Caryophyllales</taxon>
        <taxon>Cactineae</taxon>
        <taxon>Cactaceae</taxon>
        <taxon>Cactoideae</taxon>
        <taxon>Echinocereeae</taxon>
        <taxon>Carnegiea</taxon>
    </lineage>
</organism>
<dbReference type="AlphaFoldDB" id="A0A9Q1GIN2"/>
<evidence type="ECO:0000256" key="11">
    <source>
        <dbReference type="PIRSR" id="PIRSR601344-1"/>
    </source>
</evidence>
<dbReference type="GO" id="GO:0009522">
    <property type="term" value="C:photosystem I"/>
    <property type="evidence" value="ECO:0007669"/>
    <property type="project" value="UniProtKB-KW"/>
</dbReference>
<evidence type="ECO:0000256" key="9">
    <source>
        <dbReference type="ARBA" id="ARBA00023078"/>
    </source>
</evidence>
<keyword evidence="9 12" id="KW-0793">Thylakoid</keyword>
<feature type="binding site" evidence="11">
    <location>
        <position position="76"/>
    </location>
    <ligand>
        <name>chlorophyll a</name>
        <dbReference type="ChEBI" id="CHEBI:58416"/>
        <label>1</label>
    </ligand>
</feature>
<evidence type="ECO:0000256" key="8">
    <source>
        <dbReference type="ARBA" id="ARBA00022991"/>
    </source>
</evidence>
<evidence type="ECO:0000256" key="1">
    <source>
        <dbReference type="ARBA" id="ARBA00004334"/>
    </source>
</evidence>
<dbReference type="GO" id="GO:0016168">
    <property type="term" value="F:chlorophyll binding"/>
    <property type="evidence" value="ECO:0007669"/>
    <property type="project" value="UniProtKB-KW"/>
</dbReference>
<dbReference type="GO" id="GO:0009535">
    <property type="term" value="C:chloroplast thylakoid membrane"/>
    <property type="evidence" value="ECO:0007669"/>
    <property type="project" value="UniProtKB-SubCell"/>
</dbReference>
<keyword evidence="4 12" id="KW-0602">Photosynthesis</keyword>
<dbReference type="GO" id="GO:0009765">
    <property type="term" value="P:photosynthesis, light harvesting"/>
    <property type="evidence" value="ECO:0007669"/>
    <property type="project" value="InterPro"/>
</dbReference>
<feature type="binding site" evidence="11">
    <location>
        <position position="79"/>
    </location>
    <ligand>
        <name>chlorophyll a</name>
        <dbReference type="ChEBI" id="CHEBI:58416"/>
        <label>1</label>
    </ligand>
</feature>
<keyword evidence="14" id="KW-1185">Reference proteome</keyword>
<keyword evidence="6" id="KW-0812">Transmembrane</keyword>
<keyword evidence="3 12" id="KW-0150">Chloroplast</keyword>
<feature type="binding site" evidence="11">
    <location>
        <position position="150"/>
    </location>
    <ligand>
        <name>chlorophyll a</name>
        <dbReference type="ChEBI" id="CHEBI:58416"/>
        <label>3</label>
    </ligand>
</feature>
<evidence type="ECO:0000256" key="4">
    <source>
        <dbReference type="ARBA" id="ARBA00022531"/>
    </source>
</evidence>
<evidence type="ECO:0000256" key="10">
    <source>
        <dbReference type="ARBA" id="ARBA00023136"/>
    </source>
</evidence>
<keyword evidence="7" id="KW-1133">Transmembrane helix</keyword>
<proteinExistence type="inferred from homology"/>